<reference evidence="1 2" key="1">
    <citation type="journal article" date="2021" name="Elife">
        <title>Chloroplast acquisition without the gene transfer in kleptoplastic sea slugs, Plakobranchus ocellatus.</title>
        <authorList>
            <person name="Maeda T."/>
            <person name="Takahashi S."/>
            <person name="Yoshida T."/>
            <person name="Shimamura S."/>
            <person name="Takaki Y."/>
            <person name="Nagai Y."/>
            <person name="Toyoda A."/>
            <person name="Suzuki Y."/>
            <person name="Arimoto A."/>
            <person name="Ishii H."/>
            <person name="Satoh N."/>
            <person name="Nishiyama T."/>
            <person name="Hasebe M."/>
            <person name="Maruyama T."/>
            <person name="Minagawa J."/>
            <person name="Obokata J."/>
            <person name="Shigenobu S."/>
        </authorList>
    </citation>
    <scope>NUCLEOTIDE SEQUENCE [LARGE SCALE GENOMIC DNA]</scope>
</reference>
<gene>
    <name evidence="1" type="ORF">PoB_006805400</name>
</gene>
<accession>A0AAV4DBL5</accession>
<evidence type="ECO:0000313" key="2">
    <source>
        <dbReference type="Proteomes" id="UP000735302"/>
    </source>
</evidence>
<dbReference type="AlphaFoldDB" id="A0AAV4DBL5"/>
<proteinExistence type="predicted"/>
<sequence>MYCCNWDINFLLFKFSAAKSIHPYCPVELSSISRATSPVGKHSDTSKSQNIIKLDISMNNALSMDIEQAVSDLDKELANSPHIELHDMGGQTSVRAFCLM</sequence>
<keyword evidence="2" id="KW-1185">Reference proteome</keyword>
<evidence type="ECO:0000313" key="1">
    <source>
        <dbReference type="EMBL" id="GFO41549.1"/>
    </source>
</evidence>
<name>A0AAV4DBL5_9GAST</name>
<dbReference type="Proteomes" id="UP000735302">
    <property type="component" value="Unassembled WGS sequence"/>
</dbReference>
<dbReference type="EMBL" id="BLXT01007705">
    <property type="protein sequence ID" value="GFO41549.1"/>
    <property type="molecule type" value="Genomic_DNA"/>
</dbReference>
<protein>
    <submittedName>
        <fullName evidence="1">Uncharacterized protein</fullName>
    </submittedName>
</protein>
<organism evidence="1 2">
    <name type="scientific">Plakobranchus ocellatus</name>
    <dbReference type="NCBI Taxonomy" id="259542"/>
    <lineage>
        <taxon>Eukaryota</taxon>
        <taxon>Metazoa</taxon>
        <taxon>Spiralia</taxon>
        <taxon>Lophotrochozoa</taxon>
        <taxon>Mollusca</taxon>
        <taxon>Gastropoda</taxon>
        <taxon>Heterobranchia</taxon>
        <taxon>Euthyneura</taxon>
        <taxon>Panpulmonata</taxon>
        <taxon>Sacoglossa</taxon>
        <taxon>Placobranchoidea</taxon>
        <taxon>Plakobranchidae</taxon>
        <taxon>Plakobranchus</taxon>
    </lineage>
</organism>
<comment type="caution">
    <text evidence="1">The sequence shown here is derived from an EMBL/GenBank/DDBJ whole genome shotgun (WGS) entry which is preliminary data.</text>
</comment>